<sequence length="50" mass="5484">MNTLSNNFNAPILEPKGKADSLYVVAMVLTVIVLFAFAYYDQIAVSLFGN</sequence>
<evidence type="ECO:0000256" key="1">
    <source>
        <dbReference type="SAM" id="Phobius"/>
    </source>
</evidence>
<evidence type="ECO:0000313" key="2">
    <source>
        <dbReference type="EMBL" id="MDT3404000.1"/>
    </source>
</evidence>
<keyword evidence="3" id="KW-1185">Reference proteome</keyword>
<evidence type="ECO:0000313" key="3">
    <source>
        <dbReference type="Proteomes" id="UP001258315"/>
    </source>
</evidence>
<comment type="caution">
    <text evidence="2">The sequence shown here is derived from an EMBL/GenBank/DDBJ whole genome shotgun (WGS) entry which is preliminary data.</text>
</comment>
<keyword evidence="1" id="KW-0812">Transmembrane</keyword>
<proteinExistence type="predicted"/>
<accession>A0ABU3GZA0</accession>
<organism evidence="2 3">
    <name type="scientific">Mucilaginibacter terrae</name>
    <dbReference type="NCBI Taxonomy" id="1955052"/>
    <lineage>
        <taxon>Bacteria</taxon>
        <taxon>Pseudomonadati</taxon>
        <taxon>Bacteroidota</taxon>
        <taxon>Sphingobacteriia</taxon>
        <taxon>Sphingobacteriales</taxon>
        <taxon>Sphingobacteriaceae</taxon>
        <taxon>Mucilaginibacter</taxon>
    </lineage>
</organism>
<dbReference type="EMBL" id="JAVLVU010000001">
    <property type="protein sequence ID" value="MDT3404000.1"/>
    <property type="molecule type" value="Genomic_DNA"/>
</dbReference>
<name>A0ABU3GZA0_9SPHI</name>
<gene>
    <name evidence="2" type="ORF">QE417_003072</name>
</gene>
<keyword evidence="1" id="KW-0472">Membrane</keyword>
<reference evidence="3" key="1">
    <citation type="submission" date="2023-07" db="EMBL/GenBank/DDBJ databases">
        <title>Functional and genomic diversity of the sorghum phyllosphere microbiome.</title>
        <authorList>
            <person name="Shade A."/>
        </authorList>
    </citation>
    <scope>NUCLEOTIDE SEQUENCE [LARGE SCALE GENOMIC DNA]</scope>
    <source>
        <strain evidence="3">SORGH_AS_0422</strain>
    </source>
</reference>
<protein>
    <submittedName>
        <fullName evidence="2">Uncharacterized protein</fullName>
    </submittedName>
</protein>
<keyword evidence="1" id="KW-1133">Transmembrane helix</keyword>
<dbReference type="RefSeq" id="WP_311951342.1">
    <property type="nucleotide sequence ID" value="NZ_JAVLVU010000001.1"/>
</dbReference>
<dbReference type="Proteomes" id="UP001258315">
    <property type="component" value="Unassembled WGS sequence"/>
</dbReference>
<feature type="transmembrane region" description="Helical" evidence="1">
    <location>
        <begin position="21"/>
        <end position="40"/>
    </location>
</feature>